<comment type="caution">
    <text evidence="3">The sequence shown here is derived from an EMBL/GenBank/DDBJ whole genome shotgun (WGS) entry which is preliminary data.</text>
</comment>
<dbReference type="AlphaFoldDB" id="A0A7K3NIR1"/>
<feature type="domain" description="Tyr recombinase" evidence="2">
    <location>
        <begin position="1"/>
        <end position="83"/>
    </location>
</feature>
<sequence>MQPVEPYAPGASKNLVAFGFNDGREDRRERIVFHSLRHSAASLILAAGVDIRTIMALFGWSTMAMLTRYAHPGDEAKARAVAALGVAVEARPGRVAPIRKRAAT</sequence>
<dbReference type="Proteomes" id="UP000469724">
    <property type="component" value="Unassembled WGS sequence"/>
</dbReference>
<dbReference type="SUPFAM" id="SSF56349">
    <property type="entry name" value="DNA breaking-rejoining enzymes"/>
    <property type="match status" value="1"/>
</dbReference>
<dbReference type="InterPro" id="IPR002104">
    <property type="entry name" value="Integrase_catalytic"/>
</dbReference>
<dbReference type="InterPro" id="IPR011010">
    <property type="entry name" value="DNA_brk_join_enz"/>
</dbReference>
<evidence type="ECO:0000313" key="3">
    <source>
        <dbReference type="EMBL" id="NDY56086.1"/>
    </source>
</evidence>
<keyword evidence="1" id="KW-0233">DNA recombination</keyword>
<gene>
    <name evidence="3" type="ORF">G3N56_04915</name>
</gene>
<dbReference type="GO" id="GO:0006310">
    <property type="term" value="P:DNA recombination"/>
    <property type="evidence" value="ECO:0007669"/>
    <property type="project" value="UniProtKB-KW"/>
</dbReference>
<dbReference type="GO" id="GO:0015074">
    <property type="term" value="P:DNA integration"/>
    <property type="evidence" value="ECO:0007669"/>
    <property type="project" value="InterPro"/>
</dbReference>
<organism evidence="3 4">
    <name type="scientific">Desulfolutivibrio sulfodismutans</name>
    <dbReference type="NCBI Taxonomy" id="63561"/>
    <lineage>
        <taxon>Bacteria</taxon>
        <taxon>Pseudomonadati</taxon>
        <taxon>Thermodesulfobacteriota</taxon>
        <taxon>Desulfovibrionia</taxon>
        <taxon>Desulfovibrionales</taxon>
        <taxon>Desulfovibrionaceae</taxon>
        <taxon>Desulfolutivibrio</taxon>
    </lineage>
</organism>
<evidence type="ECO:0000259" key="2">
    <source>
        <dbReference type="PROSITE" id="PS51898"/>
    </source>
</evidence>
<dbReference type="Pfam" id="PF00589">
    <property type="entry name" value="Phage_integrase"/>
    <property type="match status" value="1"/>
</dbReference>
<reference evidence="3 4" key="1">
    <citation type="submission" date="2020-02" db="EMBL/GenBank/DDBJ databases">
        <title>Comparative genomics of sulfur disproportionating microorganisms.</title>
        <authorList>
            <person name="Ward L.M."/>
            <person name="Bertran E."/>
            <person name="Johnston D.T."/>
        </authorList>
    </citation>
    <scope>NUCLEOTIDE SEQUENCE [LARGE SCALE GENOMIC DNA]</scope>
    <source>
        <strain evidence="3 4">DSM 3696</strain>
    </source>
</reference>
<dbReference type="PROSITE" id="PS51898">
    <property type="entry name" value="TYR_RECOMBINASE"/>
    <property type="match status" value="1"/>
</dbReference>
<name>A0A7K3NIR1_9BACT</name>
<keyword evidence="4" id="KW-1185">Reference proteome</keyword>
<evidence type="ECO:0000313" key="4">
    <source>
        <dbReference type="Proteomes" id="UP000469724"/>
    </source>
</evidence>
<dbReference type="Gene3D" id="1.10.443.10">
    <property type="entry name" value="Intergrase catalytic core"/>
    <property type="match status" value="1"/>
</dbReference>
<dbReference type="InterPro" id="IPR013762">
    <property type="entry name" value="Integrase-like_cat_sf"/>
</dbReference>
<dbReference type="GO" id="GO:0003677">
    <property type="term" value="F:DNA binding"/>
    <property type="evidence" value="ECO:0007669"/>
    <property type="project" value="InterPro"/>
</dbReference>
<dbReference type="EMBL" id="JAAGRQ010000013">
    <property type="protein sequence ID" value="NDY56086.1"/>
    <property type="molecule type" value="Genomic_DNA"/>
</dbReference>
<accession>A0A7K3NIR1</accession>
<proteinExistence type="predicted"/>
<evidence type="ECO:0000256" key="1">
    <source>
        <dbReference type="ARBA" id="ARBA00023172"/>
    </source>
</evidence>
<dbReference type="RefSeq" id="WP_163301140.1">
    <property type="nucleotide sequence ID" value="NZ_JAAGRQ010000013.1"/>
</dbReference>
<protein>
    <submittedName>
        <fullName evidence="3">Tyrosine-type recombinase/integrase</fullName>
    </submittedName>
</protein>